<dbReference type="NCBIfam" id="TIGR01730">
    <property type="entry name" value="RND_mfp"/>
    <property type="match status" value="1"/>
</dbReference>
<evidence type="ECO:0000313" key="6">
    <source>
        <dbReference type="Proteomes" id="UP001250932"/>
    </source>
</evidence>
<evidence type="ECO:0000256" key="1">
    <source>
        <dbReference type="ARBA" id="ARBA00009477"/>
    </source>
</evidence>
<proteinExistence type="inferred from homology"/>
<dbReference type="Gene3D" id="2.40.50.100">
    <property type="match status" value="1"/>
</dbReference>
<dbReference type="PANTHER" id="PTHR30469">
    <property type="entry name" value="MULTIDRUG RESISTANCE PROTEIN MDTA"/>
    <property type="match status" value="1"/>
</dbReference>
<protein>
    <submittedName>
        <fullName evidence="5">Efflux RND transporter periplasmic adaptor subunit</fullName>
    </submittedName>
</protein>
<reference evidence="5 6" key="1">
    <citation type="journal article" date="2023" name="ISME J.">
        <title>Cultivation and genomic characterization of novel and ubiquitous marine nitrite-oxidizing bacteria from the Nitrospirales.</title>
        <authorList>
            <person name="Mueller A.J."/>
            <person name="Daebeler A."/>
            <person name="Herbold C.W."/>
            <person name="Kirkegaard R.H."/>
            <person name="Daims H."/>
        </authorList>
    </citation>
    <scope>NUCLEOTIDE SEQUENCE [LARGE SCALE GENOMIC DNA]</scope>
    <source>
        <strain evidence="5 6">EB</strain>
    </source>
</reference>
<gene>
    <name evidence="5" type="ORF">PPG34_11380</name>
</gene>
<dbReference type="RefSeq" id="WP_313833430.1">
    <property type="nucleotide sequence ID" value="NZ_JAQOUE010000001.1"/>
</dbReference>
<sequence length="367" mass="40034">MLSLVGCFSEESTDAGQEGKPTPLPESQTLAGPDQETILETAHSDIVSPAVKVLVQPVILTSNDHVFEGMGTGRARLSVKIFPAVAEEVTTVLFEAQDRVSKGDVLVLLDDREEKLAVRLAEIELKNARSLLGRYEQAVKEGAVPESEVDTARADFEAAQVALDQAWLDLEKRRIKAPFDGVVGLPKIDPGDRVDTNTPITDLDDREILHVDFEVPEALAGALRKAQADQQNITATTPAYLDHTFSGHISALESRVNETRRTVLARVNLQNKADLLRPGMSFTTRWEIPGGQYPTVPEISLQWGREGSFVWIVRDNKAEKIPVQVIARKSGSVLVKGELAKGEPVVVEGLQRLRLGINVEVLGASDS</sequence>
<dbReference type="Gene3D" id="1.10.287.470">
    <property type="entry name" value="Helix hairpin bin"/>
    <property type="match status" value="1"/>
</dbReference>
<feature type="domain" description="Multidrug resistance protein MdtA-like C-terminal permuted SH3" evidence="4">
    <location>
        <begin position="295"/>
        <end position="352"/>
    </location>
</feature>
<dbReference type="SUPFAM" id="SSF111369">
    <property type="entry name" value="HlyD-like secretion proteins"/>
    <property type="match status" value="1"/>
</dbReference>
<dbReference type="InterPro" id="IPR058792">
    <property type="entry name" value="Beta-barrel_RND_2"/>
</dbReference>
<keyword evidence="6" id="KW-1185">Reference proteome</keyword>
<dbReference type="Pfam" id="PF25967">
    <property type="entry name" value="RND-MFP_C"/>
    <property type="match status" value="1"/>
</dbReference>
<feature type="region of interest" description="Disordered" evidence="2">
    <location>
        <begin position="8"/>
        <end position="28"/>
    </location>
</feature>
<dbReference type="Pfam" id="PF25954">
    <property type="entry name" value="Beta-barrel_RND_2"/>
    <property type="match status" value="1"/>
</dbReference>
<dbReference type="Gene3D" id="2.40.420.20">
    <property type="match status" value="1"/>
</dbReference>
<evidence type="ECO:0000313" key="5">
    <source>
        <dbReference type="EMBL" id="MDT7042956.1"/>
    </source>
</evidence>
<dbReference type="Gene3D" id="2.40.30.170">
    <property type="match status" value="1"/>
</dbReference>
<accession>A0ABU3K975</accession>
<feature type="domain" description="CusB-like beta-barrel" evidence="3">
    <location>
        <begin position="211"/>
        <end position="286"/>
    </location>
</feature>
<dbReference type="InterPro" id="IPR058627">
    <property type="entry name" value="MdtA-like_C"/>
</dbReference>
<evidence type="ECO:0000256" key="2">
    <source>
        <dbReference type="SAM" id="MobiDB-lite"/>
    </source>
</evidence>
<evidence type="ECO:0000259" key="3">
    <source>
        <dbReference type="Pfam" id="PF25954"/>
    </source>
</evidence>
<dbReference type="EMBL" id="JAQOUE010000001">
    <property type="protein sequence ID" value="MDT7042956.1"/>
    <property type="molecule type" value="Genomic_DNA"/>
</dbReference>
<dbReference type="Proteomes" id="UP001250932">
    <property type="component" value="Unassembled WGS sequence"/>
</dbReference>
<organism evidence="5 6">
    <name type="scientific">Candidatus Nitronereus thalassa</name>
    <dbReference type="NCBI Taxonomy" id="3020898"/>
    <lineage>
        <taxon>Bacteria</taxon>
        <taxon>Pseudomonadati</taxon>
        <taxon>Nitrospirota</taxon>
        <taxon>Nitrospiria</taxon>
        <taxon>Nitrospirales</taxon>
        <taxon>Nitrospiraceae</taxon>
        <taxon>Candidatus Nitronereus</taxon>
    </lineage>
</organism>
<evidence type="ECO:0000259" key="4">
    <source>
        <dbReference type="Pfam" id="PF25967"/>
    </source>
</evidence>
<comment type="caution">
    <text evidence="5">The sequence shown here is derived from an EMBL/GenBank/DDBJ whole genome shotgun (WGS) entry which is preliminary data.</text>
</comment>
<dbReference type="InterPro" id="IPR006143">
    <property type="entry name" value="RND_pump_MFP"/>
</dbReference>
<dbReference type="PANTHER" id="PTHR30469:SF11">
    <property type="entry name" value="BLL4320 PROTEIN"/>
    <property type="match status" value="1"/>
</dbReference>
<name>A0ABU3K975_9BACT</name>
<comment type="similarity">
    <text evidence="1">Belongs to the membrane fusion protein (MFP) (TC 8.A.1) family.</text>
</comment>